<proteinExistence type="predicted"/>
<dbReference type="Proteomes" id="UP000799767">
    <property type="component" value="Unassembled WGS sequence"/>
</dbReference>
<feature type="region of interest" description="Disordered" evidence="1">
    <location>
        <begin position="76"/>
        <end position="107"/>
    </location>
</feature>
<dbReference type="EMBL" id="MU001640">
    <property type="protein sequence ID" value="KAF2480347.1"/>
    <property type="molecule type" value="Genomic_DNA"/>
</dbReference>
<evidence type="ECO:0000313" key="3">
    <source>
        <dbReference type="Proteomes" id="UP000799767"/>
    </source>
</evidence>
<name>A0A6A6PM63_9PEZI</name>
<sequence>MHIRATRLRISSGHAVCSIAASCTVQPTASVGPDRLLHQTNVRLDRKQSPSPHVLAYGPSSAMHGWNLPLLRAARRGKLPRDRSSSPSSCSSAGTNHARDAHPQSPHLRSLLRHSAAHQSIAVQVPHTRLPPSRSIVHSTAFPASFHLVPPQLVSSRSLTVSTLEFLKNSIENLLKPPSFFKK</sequence>
<protein>
    <submittedName>
        <fullName evidence="2">Uncharacterized protein</fullName>
    </submittedName>
</protein>
<keyword evidence="3" id="KW-1185">Reference proteome</keyword>
<dbReference type="AlphaFoldDB" id="A0A6A6PM63"/>
<evidence type="ECO:0000313" key="2">
    <source>
        <dbReference type="EMBL" id="KAF2480347.1"/>
    </source>
</evidence>
<evidence type="ECO:0000256" key="1">
    <source>
        <dbReference type="SAM" id="MobiDB-lite"/>
    </source>
</evidence>
<dbReference type="GeneID" id="54479308"/>
<gene>
    <name evidence="2" type="ORF">BDY17DRAFT_36485</name>
</gene>
<dbReference type="RefSeq" id="XP_033586917.1">
    <property type="nucleotide sequence ID" value="XM_033738306.1"/>
</dbReference>
<reference evidence="2" key="1">
    <citation type="journal article" date="2020" name="Stud. Mycol.">
        <title>101 Dothideomycetes genomes: a test case for predicting lifestyles and emergence of pathogens.</title>
        <authorList>
            <person name="Haridas S."/>
            <person name="Albert R."/>
            <person name="Binder M."/>
            <person name="Bloem J."/>
            <person name="Labutti K."/>
            <person name="Salamov A."/>
            <person name="Andreopoulos B."/>
            <person name="Baker S."/>
            <person name="Barry K."/>
            <person name="Bills G."/>
            <person name="Bluhm B."/>
            <person name="Cannon C."/>
            <person name="Castanera R."/>
            <person name="Culley D."/>
            <person name="Daum C."/>
            <person name="Ezra D."/>
            <person name="Gonzalez J."/>
            <person name="Henrissat B."/>
            <person name="Kuo A."/>
            <person name="Liang C."/>
            <person name="Lipzen A."/>
            <person name="Lutzoni F."/>
            <person name="Magnuson J."/>
            <person name="Mondo S."/>
            <person name="Nolan M."/>
            <person name="Ohm R."/>
            <person name="Pangilinan J."/>
            <person name="Park H.-J."/>
            <person name="Ramirez L."/>
            <person name="Alfaro M."/>
            <person name="Sun H."/>
            <person name="Tritt A."/>
            <person name="Yoshinaga Y."/>
            <person name="Zwiers L.-H."/>
            <person name="Turgeon B."/>
            <person name="Goodwin S."/>
            <person name="Spatafora J."/>
            <person name="Crous P."/>
            <person name="Grigoriev I."/>
        </authorList>
    </citation>
    <scope>NUCLEOTIDE SEQUENCE</scope>
    <source>
        <strain evidence="2">CBS 113389</strain>
    </source>
</reference>
<organism evidence="2 3">
    <name type="scientific">Neohortaea acidophila</name>
    <dbReference type="NCBI Taxonomy" id="245834"/>
    <lineage>
        <taxon>Eukaryota</taxon>
        <taxon>Fungi</taxon>
        <taxon>Dikarya</taxon>
        <taxon>Ascomycota</taxon>
        <taxon>Pezizomycotina</taxon>
        <taxon>Dothideomycetes</taxon>
        <taxon>Dothideomycetidae</taxon>
        <taxon>Mycosphaerellales</taxon>
        <taxon>Teratosphaeriaceae</taxon>
        <taxon>Neohortaea</taxon>
    </lineage>
</organism>
<accession>A0A6A6PM63</accession>
<dbReference type="PROSITE" id="PS51257">
    <property type="entry name" value="PROKAR_LIPOPROTEIN"/>
    <property type="match status" value="1"/>
</dbReference>